<protein>
    <submittedName>
        <fullName evidence="2">Glycosyltransferase involved in cell wall bisynthesis</fullName>
    </submittedName>
</protein>
<evidence type="ECO:0000313" key="3">
    <source>
        <dbReference type="Proteomes" id="UP000181870"/>
    </source>
</evidence>
<gene>
    <name evidence="2" type="ORF">SAMN05192582_10134</name>
</gene>
<proteinExistence type="predicted"/>
<dbReference type="PANTHER" id="PTHR12526:SF628">
    <property type="entry name" value="MANNOSYLGLUCOSYLGLYCERATE SYNTHASE"/>
    <property type="match status" value="1"/>
</dbReference>
<dbReference type="EMBL" id="FNDO01000013">
    <property type="protein sequence ID" value="SDH77323.1"/>
    <property type="molecule type" value="Genomic_DNA"/>
</dbReference>
<dbReference type="GO" id="GO:0016757">
    <property type="term" value="F:glycosyltransferase activity"/>
    <property type="evidence" value="ECO:0007669"/>
    <property type="project" value="InterPro"/>
</dbReference>
<dbReference type="InterPro" id="IPR001296">
    <property type="entry name" value="Glyco_trans_1"/>
</dbReference>
<sequence length="387" mass="44760">MNVLWIYNLPLISEAGGTERITSLVSKGLTLHGHQCLGILVFNERTGSITYDSEFITDLYSFLCKHQVDIVINQIAYDKWLLDVFLKKGGEQWHRERGQIISCLHFDPKNPSLLYLLKGKNDKNIKDILSILKATVLYKYYEYKQNKREGETYNYIYNHSDWFVTLSPTHFPYLHKIMKRLEYSKLIAINNPLTFEDISTSEMLEKKKNVVLVCARMSEYHKRISIILKAWMAICKRKEVNGWTLKMVGVGPDLQRYKDFVSTNRIPNVRFEGQQSSEPYYNEASILLLTSSAEGWGLTITEGLQRGVVPVVMNSCSVFGEIIQNGYNGYLTPDKDMKVFENKVLQLMSEPSILRQMQLHALESAKKFSLESTMNKWEKMIQSSENS</sequence>
<dbReference type="RefSeq" id="WP_074637003.1">
    <property type="nucleotide sequence ID" value="NZ_FNDO01000013.1"/>
</dbReference>
<dbReference type="Proteomes" id="UP000181870">
    <property type="component" value="Unassembled WGS sequence"/>
</dbReference>
<dbReference type="PANTHER" id="PTHR12526">
    <property type="entry name" value="GLYCOSYLTRANSFERASE"/>
    <property type="match status" value="1"/>
</dbReference>
<reference evidence="2 3" key="1">
    <citation type="submission" date="2016-10" db="EMBL/GenBank/DDBJ databases">
        <authorList>
            <person name="de Groot N.N."/>
        </authorList>
    </citation>
    <scope>NUCLEOTIDE SEQUENCE [LARGE SCALE GENOMIC DNA]</scope>
    <source>
        <strain evidence="2 3">NLAE-zl-C57</strain>
    </source>
</reference>
<dbReference type="AlphaFoldDB" id="A0A1G8F583"/>
<accession>A0A1G8F583</accession>
<dbReference type="Pfam" id="PF00534">
    <property type="entry name" value="Glycos_transf_1"/>
    <property type="match status" value="1"/>
</dbReference>
<evidence type="ECO:0000259" key="1">
    <source>
        <dbReference type="Pfam" id="PF00534"/>
    </source>
</evidence>
<feature type="domain" description="Glycosyl transferase family 1" evidence="1">
    <location>
        <begin position="198"/>
        <end position="357"/>
    </location>
</feature>
<dbReference type="SUPFAM" id="SSF53756">
    <property type="entry name" value="UDP-Glycosyltransferase/glycogen phosphorylase"/>
    <property type="match status" value="1"/>
</dbReference>
<evidence type="ECO:0000313" key="2">
    <source>
        <dbReference type="EMBL" id="SDH77323.1"/>
    </source>
</evidence>
<dbReference type="Gene3D" id="3.40.50.2000">
    <property type="entry name" value="Glycogen Phosphorylase B"/>
    <property type="match status" value="2"/>
</dbReference>
<name>A0A1G8F583_BACOV</name>
<keyword evidence="2" id="KW-0808">Transferase</keyword>
<organism evidence="2 3">
    <name type="scientific">Bacteroides ovatus</name>
    <dbReference type="NCBI Taxonomy" id="28116"/>
    <lineage>
        <taxon>Bacteria</taxon>
        <taxon>Pseudomonadati</taxon>
        <taxon>Bacteroidota</taxon>
        <taxon>Bacteroidia</taxon>
        <taxon>Bacteroidales</taxon>
        <taxon>Bacteroidaceae</taxon>
        <taxon>Bacteroides</taxon>
    </lineage>
</organism>